<sequence length="59" mass="7162">MIGKTSRNSNFDLFRDFPPSFFIFYNFFSIRFFASLQSLYTMYNFCTPLNDYIKKDNVM</sequence>
<dbReference type="KEGG" id="bmh:BMWSH_0741"/>
<feature type="transmembrane region" description="Helical" evidence="1">
    <location>
        <begin position="21"/>
        <end position="40"/>
    </location>
</feature>
<evidence type="ECO:0000313" key="2">
    <source>
        <dbReference type="EMBL" id="AEN87625.1"/>
    </source>
</evidence>
<protein>
    <submittedName>
        <fullName evidence="2">Uncharacterized protein</fullName>
    </submittedName>
</protein>
<keyword evidence="1" id="KW-0812">Transmembrane</keyword>
<name>A0A8D3WVC8_PRIMW</name>
<organism evidence="2 3">
    <name type="scientific">Priestia megaterium (strain WSH-002)</name>
    <name type="common">Bacillus megaterium</name>
    <dbReference type="NCBI Taxonomy" id="1006007"/>
    <lineage>
        <taxon>Bacteria</taxon>
        <taxon>Bacillati</taxon>
        <taxon>Bacillota</taxon>
        <taxon>Bacilli</taxon>
        <taxon>Bacillales</taxon>
        <taxon>Bacillaceae</taxon>
        <taxon>Priestia</taxon>
    </lineage>
</organism>
<dbReference type="EMBL" id="CP003017">
    <property type="protein sequence ID" value="AEN87625.1"/>
    <property type="molecule type" value="Genomic_DNA"/>
</dbReference>
<keyword evidence="1" id="KW-0472">Membrane</keyword>
<gene>
    <name evidence="2" type="ORF">BMWSH_0741</name>
</gene>
<dbReference type="AlphaFoldDB" id="A0A8D3WVC8"/>
<evidence type="ECO:0000256" key="1">
    <source>
        <dbReference type="SAM" id="Phobius"/>
    </source>
</evidence>
<evidence type="ECO:0000313" key="3">
    <source>
        <dbReference type="Proteomes" id="UP000001283"/>
    </source>
</evidence>
<accession>A0A8D3WVC8</accession>
<reference evidence="2 3" key="1">
    <citation type="journal article" date="2011" name="J. Bacteriol.">
        <title>Complete genome sequence of the industrial strain Bacillus megaterium WSH-002.</title>
        <authorList>
            <person name="Liu L."/>
            <person name="Li Y."/>
            <person name="Zhang J."/>
            <person name="Zou W."/>
            <person name="Zhou Z."/>
            <person name="Liu J."/>
            <person name="Li X."/>
            <person name="Wang L."/>
            <person name="Chen J."/>
        </authorList>
    </citation>
    <scope>NUCLEOTIDE SEQUENCE [LARGE SCALE GENOMIC DNA]</scope>
    <source>
        <strain evidence="2 3">WSH-002</strain>
    </source>
</reference>
<keyword evidence="1" id="KW-1133">Transmembrane helix</keyword>
<dbReference type="Proteomes" id="UP000001283">
    <property type="component" value="Chromosome"/>
</dbReference>
<proteinExistence type="predicted"/>